<feature type="signal peptide" evidence="1">
    <location>
        <begin position="1"/>
        <end position="37"/>
    </location>
</feature>
<dbReference type="Proteomes" id="UP000298138">
    <property type="component" value="Unassembled WGS sequence"/>
</dbReference>
<reference evidence="2 3" key="1">
    <citation type="submission" date="2019-04" db="EMBL/GenBank/DDBJ databases">
        <title>Comparative genomics and transcriptomics to analyze fruiting body development in filamentous ascomycetes.</title>
        <authorList>
            <consortium name="DOE Joint Genome Institute"/>
            <person name="Lutkenhaus R."/>
            <person name="Traeger S."/>
            <person name="Breuer J."/>
            <person name="Kuo A."/>
            <person name="Lipzen A."/>
            <person name="Pangilinan J."/>
            <person name="Dilworth D."/>
            <person name="Sandor L."/>
            <person name="Poggeler S."/>
            <person name="Barry K."/>
            <person name="Grigoriev I.V."/>
            <person name="Nowrousian M."/>
        </authorList>
    </citation>
    <scope>NUCLEOTIDE SEQUENCE [LARGE SCALE GENOMIC DNA]</scope>
    <source>
        <strain evidence="2 3">CBS 389.68</strain>
    </source>
</reference>
<protein>
    <submittedName>
        <fullName evidence="2">Uncharacterized protein</fullName>
    </submittedName>
</protein>
<organism evidence="2 3">
    <name type="scientific">Ascodesmis nigricans</name>
    <dbReference type="NCBI Taxonomy" id="341454"/>
    <lineage>
        <taxon>Eukaryota</taxon>
        <taxon>Fungi</taxon>
        <taxon>Dikarya</taxon>
        <taxon>Ascomycota</taxon>
        <taxon>Pezizomycotina</taxon>
        <taxon>Pezizomycetes</taxon>
        <taxon>Pezizales</taxon>
        <taxon>Ascodesmidaceae</taxon>
        <taxon>Ascodesmis</taxon>
    </lineage>
</organism>
<proteinExistence type="predicted"/>
<dbReference type="EMBL" id="ML220148">
    <property type="protein sequence ID" value="TGZ77859.1"/>
    <property type="molecule type" value="Genomic_DNA"/>
</dbReference>
<gene>
    <name evidence="2" type="ORF">EX30DRAFT_175867</name>
</gene>
<keyword evidence="1" id="KW-0732">Signal</keyword>
<dbReference type="AlphaFoldDB" id="A0A4S2MQX5"/>
<accession>A0A4S2MQX5</accession>
<evidence type="ECO:0000313" key="2">
    <source>
        <dbReference type="EMBL" id="TGZ77859.1"/>
    </source>
</evidence>
<keyword evidence="3" id="KW-1185">Reference proteome</keyword>
<sequence length="115" mass="12794">MSYHPQPSPAENLNLHPHCRVALLLLLLLLLLLRNHDLPTPSLQPHIHLPFPISAATPSIILLITATPETGAPSSYKPSNSGHTYIHEPRYLGMKPALTTAGLRNIFRHVLYPYL</sequence>
<name>A0A4S2MQX5_9PEZI</name>
<dbReference type="InParanoid" id="A0A4S2MQX5"/>
<feature type="chain" id="PRO_5020957237" evidence="1">
    <location>
        <begin position="38"/>
        <end position="115"/>
    </location>
</feature>
<evidence type="ECO:0000256" key="1">
    <source>
        <dbReference type="SAM" id="SignalP"/>
    </source>
</evidence>
<evidence type="ECO:0000313" key="3">
    <source>
        <dbReference type="Proteomes" id="UP000298138"/>
    </source>
</evidence>